<dbReference type="eggNOG" id="KOG0715">
    <property type="taxonomic scope" value="Eukaryota"/>
</dbReference>
<evidence type="ECO:0000256" key="6">
    <source>
        <dbReference type="PROSITE-ProRule" id="PRU00546"/>
    </source>
</evidence>
<dbReference type="FunFam" id="2.60.260.20:FF:000005">
    <property type="entry name" value="Chaperone protein dnaJ 1, mitochondrial"/>
    <property type="match status" value="1"/>
</dbReference>
<organism evidence="9 10">
    <name type="scientific">Cicer arietinum</name>
    <name type="common">Chickpea</name>
    <name type="synonym">Garbanzo</name>
    <dbReference type="NCBI Taxonomy" id="3827"/>
    <lineage>
        <taxon>Eukaryota</taxon>
        <taxon>Viridiplantae</taxon>
        <taxon>Streptophyta</taxon>
        <taxon>Embryophyta</taxon>
        <taxon>Tracheophyta</taxon>
        <taxon>Spermatophyta</taxon>
        <taxon>Magnoliopsida</taxon>
        <taxon>eudicotyledons</taxon>
        <taxon>Gunneridae</taxon>
        <taxon>Pentapetalae</taxon>
        <taxon>rosids</taxon>
        <taxon>fabids</taxon>
        <taxon>Fabales</taxon>
        <taxon>Fabaceae</taxon>
        <taxon>Papilionoideae</taxon>
        <taxon>50 kb inversion clade</taxon>
        <taxon>NPAAA clade</taxon>
        <taxon>Hologalegina</taxon>
        <taxon>IRL clade</taxon>
        <taxon>Cicereae</taxon>
        <taxon>Cicer</taxon>
    </lineage>
</organism>
<keyword evidence="4 6" id="KW-0862">Zinc</keyword>
<feature type="domain" description="J" evidence="7">
    <location>
        <begin position="89"/>
        <end position="154"/>
    </location>
</feature>
<evidence type="ECO:0000259" key="8">
    <source>
        <dbReference type="PROSITE" id="PS51188"/>
    </source>
</evidence>
<dbReference type="GO" id="GO:0031072">
    <property type="term" value="F:heat shock protein binding"/>
    <property type="evidence" value="ECO:0007669"/>
    <property type="project" value="InterPro"/>
</dbReference>
<dbReference type="NCBIfam" id="NF008035">
    <property type="entry name" value="PRK10767.1"/>
    <property type="match status" value="1"/>
</dbReference>
<protein>
    <submittedName>
        <fullName evidence="10">Chaperone protein dnaJ GFA2, mitochondrial-like</fullName>
    </submittedName>
</protein>
<feature type="zinc finger region" description="CR-type" evidence="6">
    <location>
        <begin position="213"/>
        <end position="291"/>
    </location>
</feature>
<dbReference type="Gene3D" id="1.10.287.110">
    <property type="entry name" value="DnaJ domain"/>
    <property type="match status" value="1"/>
</dbReference>
<dbReference type="InterPro" id="IPR008971">
    <property type="entry name" value="HSP40/DnaJ_pept-bd"/>
</dbReference>
<dbReference type="GO" id="GO:0042026">
    <property type="term" value="P:protein refolding"/>
    <property type="evidence" value="ECO:0007669"/>
    <property type="project" value="TreeGrafter"/>
</dbReference>
<dbReference type="PANTHER" id="PTHR43096:SF52">
    <property type="entry name" value="DNAJ HOMOLOG 1, MITOCHONDRIAL-RELATED"/>
    <property type="match status" value="1"/>
</dbReference>
<dbReference type="OrthoDB" id="10256793at2759"/>
<keyword evidence="9" id="KW-1185">Reference proteome</keyword>
<reference evidence="10" key="2">
    <citation type="submission" date="2025-08" db="UniProtKB">
        <authorList>
            <consortium name="RefSeq"/>
        </authorList>
    </citation>
    <scope>IDENTIFICATION</scope>
    <source>
        <tissue evidence="10">Etiolated seedlings</tissue>
    </source>
</reference>
<keyword evidence="3 6" id="KW-0863">Zinc-finger</keyword>
<dbReference type="PaxDb" id="3827-XP_004506495.1"/>
<dbReference type="InterPro" id="IPR012724">
    <property type="entry name" value="DnaJ"/>
</dbReference>
<evidence type="ECO:0000256" key="5">
    <source>
        <dbReference type="ARBA" id="ARBA00023186"/>
    </source>
</evidence>
<dbReference type="SMART" id="SM00271">
    <property type="entry name" value="DnaJ"/>
    <property type="match status" value="1"/>
</dbReference>
<dbReference type="GO" id="GO:0051082">
    <property type="term" value="F:unfolded protein binding"/>
    <property type="evidence" value="ECO:0007669"/>
    <property type="project" value="InterPro"/>
</dbReference>
<dbReference type="GO" id="GO:0005737">
    <property type="term" value="C:cytoplasm"/>
    <property type="evidence" value="ECO:0007669"/>
    <property type="project" value="TreeGrafter"/>
</dbReference>
<proteinExistence type="inferred from homology"/>
<dbReference type="SUPFAM" id="SSF46565">
    <property type="entry name" value="Chaperone J-domain"/>
    <property type="match status" value="1"/>
</dbReference>
<dbReference type="CDD" id="cd06257">
    <property type="entry name" value="DnaJ"/>
    <property type="match status" value="1"/>
</dbReference>
<dbReference type="CDD" id="cd10747">
    <property type="entry name" value="DnaJ_C"/>
    <property type="match status" value="1"/>
</dbReference>
<reference evidence="9" key="1">
    <citation type="journal article" date="2013" name="Nat. Biotechnol.">
        <title>Draft genome sequence of chickpea (Cicer arietinum) provides a resource for trait improvement.</title>
        <authorList>
            <person name="Varshney R.K."/>
            <person name="Song C."/>
            <person name="Saxena R.K."/>
            <person name="Azam S."/>
            <person name="Yu S."/>
            <person name="Sharpe A.G."/>
            <person name="Cannon S."/>
            <person name="Baek J."/>
            <person name="Rosen B.D."/>
            <person name="Tar'an B."/>
            <person name="Millan T."/>
            <person name="Zhang X."/>
            <person name="Ramsay L.D."/>
            <person name="Iwata A."/>
            <person name="Wang Y."/>
            <person name="Nelson W."/>
            <person name="Farmer A.D."/>
            <person name="Gaur P.M."/>
            <person name="Soderlund C."/>
            <person name="Penmetsa R.V."/>
            <person name="Xu C."/>
            <person name="Bharti A.K."/>
            <person name="He W."/>
            <person name="Winter P."/>
            <person name="Zhao S."/>
            <person name="Hane J.K."/>
            <person name="Carrasquilla-Garcia N."/>
            <person name="Condie J.A."/>
            <person name="Upadhyaya H.D."/>
            <person name="Luo M.C."/>
            <person name="Thudi M."/>
            <person name="Gowda C.L."/>
            <person name="Singh N.P."/>
            <person name="Lichtenzveig J."/>
            <person name="Gali K.K."/>
            <person name="Rubio J."/>
            <person name="Nadarajan N."/>
            <person name="Dolezel J."/>
            <person name="Bansal K.C."/>
            <person name="Xu X."/>
            <person name="Edwards D."/>
            <person name="Zhang G."/>
            <person name="Kahl G."/>
            <person name="Gil J."/>
            <person name="Singh K.B."/>
            <person name="Datta S.K."/>
            <person name="Jackson S.A."/>
            <person name="Wang J."/>
            <person name="Cook D.R."/>
        </authorList>
    </citation>
    <scope>NUCLEOTIDE SEQUENCE [LARGE SCALE GENOMIC DNA]</scope>
    <source>
        <strain evidence="9">cv. CDC Frontier</strain>
    </source>
</reference>
<dbReference type="InterPro" id="IPR036869">
    <property type="entry name" value="J_dom_sf"/>
</dbReference>
<evidence type="ECO:0000313" key="9">
    <source>
        <dbReference type="Proteomes" id="UP000087171"/>
    </source>
</evidence>
<keyword evidence="5" id="KW-0143">Chaperone</keyword>
<dbReference type="InterPro" id="IPR036410">
    <property type="entry name" value="HSP_DnaJ_Cys-rich_dom_sf"/>
</dbReference>
<dbReference type="PRINTS" id="PR00625">
    <property type="entry name" value="JDOMAIN"/>
</dbReference>
<evidence type="ECO:0000313" key="10">
    <source>
        <dbReference type="RefSeq" id="XP_004506495.1"/>
    </source>
</evidence>
<dbReference type="RefSeq" id="XP_004506495.1">
    <property type="nucleotide sequence ID" value="XM_004506438.3"/>
</dbReference>
<gene>
    <name evidence="10" type="primary">LOC101504293</name>
</gene>
<dbReference type="GeneID" id="101504293"/>
<dbReference type="FunFam" id="1.10.287.110:FF:000058">
    <property type="entry name" value="Chaperone protein dnaJ GFA2, mitochondrial"/>
    <property type="match status" value="1"/>
</dbReference>
<dbReference type="Pfam" id="PF01556">
    <property type="entry name" value="DnaJ_C"/>
    <property type="match status" value="1"/>
</dbReference>
<name>A0A1S2YLI3_CICAR</name>
<dbReference type="Pfam" id="PF00684">
    <property type="entry name" value="DnaJ_CXXCXGXG"/>
    <property type="match status" value="1"/>
</dbReference>
<dbReference type="GO" id="GO:0005524">
    <property type="term" value="F:ATP binding"/>
    <property type="evidence" value="ECO:0007669"/>
    <property type="project" value="InterPro"/>
</dbReference>
<dbReference type="HAMAP" id="MF_01152">
    <property type="entry name" value="DnaJ"/>
    <property type="match status" value="1"/>
</dbReference>
<accession>A0A1S2YLI3</accession>
<evidence type="ECO:0000256" key="3">
    <source>
        <dbReference type="ARBA" id="ARBA00022771"/>
    </source>
</evidence>
<keyword evidence="1 6" id="KW-0479">Metal-binding</keyword>
<dbReference type="SUPFAM" id="SSF49493">
    <property type="entry name" value="HSP40/DnaJ peptide-binding domain"/>
    <property type="match status" value="2"/>
</dbReference>
<dbReference type="InterPro" id="IPR001623">
    <property type="entry name" value="DnaJ_domain"/>
</dbReference>
<dbReference type="Gene3D" id="2.10.230.10">
    <property type="entry name" value="Heat shock protein DnaJ, cysteine-rich domain"/>
    <property type="match status" value="1"/>
</dbReference>
<evidence type="ECO:0000256" key="2">
    <source>
        <dbReference type="ARBA" id="ARBA00022737"/>
    </source>
</evidence>
<dbReference type="SUPFAM" id="SSF57938">
    <property type="entry name" value="DnaJ/Hsp40 cysteine-rich domain"/>
    <property type="match status" value="1"/>
</dbReference>
<dbReference type="STRING" id="3827.A0A1S2YLI3"/>
<evidence type="ECO:0000259" key="7">
    <source>
        <dbReference type="PROSITE" id="PS50076"/>
    </source>
</evidence>
<sequence>MVRSSGITLFTHFARRSLFHANDSVYQVVFQRGYRILNSGSRNSSRIIGSYAPNGRDGVNLKNWLLLGAANSYLGAARSIHGSASLARDYYDVLGVSKDASSSEIKKAYYGLAKKLHPDTNKDDPEAEKKFQEVTIAYEVLKDGEKRQQYDQVGHDAFVNQQSTGFGGEGGFNPFEQAFRGGHDFFKSFFHQNVGGEDVKTIIELSFTEAIQGCTKTLEFQTDLLCNTCGGSGVPPGTRPETCKQCKGSGVIFVQTGIFRMESTCATCRGTGKIVSNFCRSCKGAKVVKGTKTVKLDIFRGIDNNETLKVYGGGAADPDGHHSGDLYVTIKVREDPVFRREGLDVHVDAVVSFTQAILGAIIEVPTFTGHVSLRVPPGTKPGAKVVLKRKGVVRGISSKDTHNLKYGDQYVHFNVSIPTNLTERQHKLIEEFAKEEQEEFDKRRAASSSN</sequence>
<dbReference type="PANTHER" id="PTHR43096">
    <property type="entry name" value="DNAJ HOMOLOG 1, MITOCHONDRIAL-RELATED"/>
    <property type="match status" value="1"/>
</dbReference>
<dbReference type="CDD" id="cd10719">
    <property type="entry name" value="DnaJ_zf"/>
    <property type="match status" value="1"/>
</dbReference>
<dbReference type="Gene3D" id="2.60.260.20">
    <property type="entry name" value="Urease metallochaperone UreE, N-terminal domain"/>
    <property type="match status" value="2"/>
</dbReference>
<evidence type="ECO:0000256" key="4">
    <source>
        <dbReference type="ARBA" id="ARBA00022833"/>
    </source>
</evidence>
<dbReference type="FunFam" id="2.10.230.10:FF:000002">
    <property type="entry name" value="Molecular chaperone DnaJ"/>
    <property type="match status" value="1"/>
</dbReference>
<dbReference type="InterPro" id="IPR018253">
    <property type="entry name" value="DnaJ_domain_CS"/>
</dbReference>
<dbReference type="KEGG" id="cam:101504293"/>
<keyword evidence="2" id="KW-0677">Repeat</keyword>
<dbReference type="Pfam" id="PF00226">
    <property type="entry name" value="DnaJ"/>
    <property type="match status" value="1"/>
</dbReference>
<dbReference type="GO" id="GO:0009408">
    <property type="term" value="P:response to heat"/>
    <property type="evidence" value="ECO:0007669"/>
    <property type="project" value="InterPro"/>
</dbReference>
<dbReference type="Proteomes" id="UP000087171">
    <property type="component" value="Chromosome Ca6"/>
</dbReference>
<evidence type="ECO:0000256" key="1">
    <source>
        <dbReference type="ARBA" id="ARBA00022723"/>
    </source>
</evidence>
<dbReference type="InterPro" id="IPR001305">
    <property type="entry name" value="HSP_DnaJ_Cys-rich_dom"/>
</dbReference>
<dbReference type="AlphaFoldDB" id="A0A1S2YLI3"/>
<dbReference type="InterPro" id="IPR002939">
    <property type="entry name" value="DnaJ_C"/>
</dbReference>
<dbReference type="PROSITE" id="PS00636">
    <property type="entry name" value="DNAJ_1"/>
    <property type="match status" value="1"/>
</dbReference>
<dbReference type="PROSITE" id="PS51188">
    <property type="entry name" value="ZF_CR"/>
    <property type="match status" value="1"/>
</dbReference>
<feature type="domain" description="CR-type" evidence="8">
    <location>
        <begin position="213"/>
        <end position="291"/>
    </location>
</feature>
<dbReference type="PROSITE" id="PS50076">
    <property type="entry name" value="DNAJ_2"/>
    <property type="match status" value="1"/>
</dbReference>
<dbReference type="GO" id="GO:0008270">
    <property type="term" value="F:zinc ion binding"/>
    <property type="evidence" value="ECO:0007669"/>
    <property type="project" value="UniProtKB-KW"/>
</dbReference>